<dbReference type="GO" id="GO:0046872">
    <property type="term" value="F:metal ion binding"/>
    <property type="evidence" value="ECO:0007669"/>
    <property type="project" value="UniProtKB-KW"/>
</dbReference>
<dbReference type="Pfam" id="PF08240">
    <property type="entry name" value="ADH_N"/>
    <property type="match status" value="1"/>
</dbReference>
<evidence type="ECO:0000259" key="6">
    <source>
        <dbReference type="SMART" id="SM00829"/>
    </source>
</evidence>
<dbReference type="InterPro" id="IPR011032">
    <property type="entry name" value="GroES-like_sf"/>
</dbReference>
<dbReference type="GO" id="GO:0004022">
    <property type="term" value="F:alcohol dehydrogenase (NAD+) activity"/>
    <property type="evidence" value="ECO:0007669"/>
    <property type="project" value="UniProtKB-EC"/>
</dbReference>
<dbReference type="EMBL" id="AP018732">
    <property type="protein sequence ID" value="BBE42128.1"/>
    <property type="molecule type" value="Genomic_DNA"/>
</dbReference>
<evidence type="ECO:0000256" key="1">
    <source>
        <dbReference type="ARBA" id="ARBA00001947"/>
    </source>
</evidence>
<dbReference type="Proteomes" id="UP000509448">
    <property type="component" value="Chromosome"/>
</dbReference>
<feature type="domain" description="Enoyl reductase (ER)" evidence="6">
    <location>
        <begin position="10"/>
        <end position="333"/>
    </location>
</feature>
<keyword evidence="8" id="KW-1185">Reference proteome</keyword>
<keyword evidence="4" id="KW-0862">Zinc</keyword>
<name>A0A4P2VM37_9ARCH</name>
<dbReference type="EC" id="1.1.1.1" evidence="7"/>
<comment type="cofactor">
    <cofactor evidence="1">
        <name>Zn(2+)</name>
        <dbReference type="ChEBI" id="CHEBI:29105"/>
    </cofactor>
</comment>
<dbReference type="GeneID" id="55584553"/>
<dbReference type="RefSeq" id="WP_174448393.1">
    <property type="nucleotide sequence ID" value="NZ_AP018732.1"/>
</dbReference>
<protein>
    <submittedName>
        <fullName evidence="7">Alcohol dehydrogenase</fullName>
        <ecNumber evidence="7">1.1.1.1</ecNumber>
    </submittedName>
</protein>
<accession>A0A4P2VM37</accession>
<evidence type="ECO:0000313" key="8">
    <source>
        <dbReference type="Proteomes" id="UP000509448"/>
    </source>
</evidence>
<gene>
    <name evidence="7" type="ORF">NAS2_0739</name>
</gene>
<organism evidence="7 8">
    <name type="scientific">Conexivisphaera calida</name>
    <dbReference type="NCBI Taxonomy" id="1874277"/>
    <lineage>
        <taxon>Archaea</taxon>
        <taxon>Nitrososphaerota</taxon>
        <taxon>Conexivisphaeria</taxon>
        <taxon>Conexivisphaerales</taxon>
        <taxon>Conexivisphaeraceae</taxon>
        <taxon>Conexivisphaera</taxon>
    </lineage>
</organism>
<proteinExistence type="inferred from homology"/>
<dbReference type="Pfam" id="PF00107">
    <property type="entry name" value="ADH_zinc_N"/>
    <property type="match status" value="1"/>
</dbReference>
<dbReference type="KEGG" id="ccai:NAS2_0739"/>
<evidence type="ECO:0000256" key="5">
    <source>
        <dbReference type="ARBA" id="ARBA00023002"/>
    </source>
</evidence>
<reference evidence="7 8" key="1">
    <citation type="journal article" date="2019" name="ISME J.">
        <title>Isolation and characterization of a thermophilic sulfur- and iron-reducing thaumarchaeote from a terrestrial acidic hot spring.</title>
        <authorList>
            <person name="Kato S."/>
            <person name="Itoh T."/>
            <person name="Yuki M."/>
            <person name="Nagamori M."/>
            <person name="Ohnishi M."/>
            <person name="Uematsu K."/>
            <person name="Suzuki K."/>
            <person name="Takashina T."/>
            <person name="Ohkuma M."/>
        </authorList>
    </citation>
    <scope>NUCLEOTIDE SEQUENCE [LARGE SCALE GENOMIC DNA]</scope>
    <source>
        <strain evidence="7 8">NAS-02</strain>
    </source>
</reference>
<keyword evidence="5 7" id="KW-0560">Oxidoreductase</keyword>
<sequence length="339" mass="35974">MRAAIFGTPGIENLEVRDVEVPRPGPHDVLVRVVRAGVNPVDRFTVTGMRQARPMPHVPGAEFAGIVEEVGEEVEGISRGDAVVDYPRVFCGRCDMCISGREMLCRTGGVLGVASNGGFSEFALIPEAAAFRVDASLGWDLLASLPVSALTAYHGLRASGLRAGETVVVVGASGNTGMFAVQLARIMGARVIAVSRRPRGWLMDMGADDVVEPGSAAEAVSRFTDGRMANVVVDSLGSETTPLSIGLLGPGGRLVSYGTLTGGTVPVDMRQVYSREISIIGSTGGTRAEFGELISIAGSRGLVVRVWRTYPLGEVRRALEDLSAHDRDGRIMLDVERRR</sequence>
<dbReference type="AlphaFoldDB" id="A0A4P2VM37"/>
<dbReference type="InterPro" id="IPR013149">
    <property type="entry name" value="ADH-like_C"/>
</dbReference>
<dbReference type="SMART" id="SM00829">
    <property type="entry name" value="PKS_ER"/>
    <property type="match status" value="1"/>
</dbReference>
<comment type="similarity">
    <text evidence="2">Belongs to the zinc-containing alcohol dehydrogenase family.</text>
</comment>
<dbReference type="PANTHER" id="PTHR42940:SF8">
    <property type="entry name" value="VACUOLAR PROTEIN SORTING-ASSOCIATED PROTEIN 11"/>
    <property type="match status" value="1"/>
</dbReference>
<evidence type="ECO:0000256" key="4">
    <source>
        <dbReference type="ARBA" id="ARBA00022833"/>
    </source>
</evidence>
<dbReference type="OrthoDB" id="8709at2157"/>
<dbReference type="Gene3D" id="3.90.180.10">
    <property type="entry name" value="Medium-chain alcohol dehydrogenases, catalytic domain"/>
    <property type="match status" value="1"/>
</dbReference>
<evidence type="ECO:0000313" key="7">
    <source>
        <dbReference type="EMBL" id="BBE42128.1"/>
    </source>
</evidence>
<keyword evidence="3" id="KW-0479">Metal-binding</keyword>
<evidence type="ECO:0000256" key="3">
    <source>
        <dbReference type="ARBA" id="ARBA00022723"/>
    </source>
</evidence>
<dbReference type="PANTHER" id="PTHR42940">
    <property type="entry name" value="ALCOHOL DEHYDROGENASE 1-RELATED"/>
    <property type="match status" value="1"/>
</dbReference>
<dbReference type="SUPFAM" id="SSF50129">
    <property type="entry name" value="GroES-like"/>
    <property type="match status" value="1"/>
</dbReference>
<evidence type="ECO:0000256" key="2">
    <source>
        <dbReference type="ARBA" id="ARBA00008072"/>
    </source>
</evidence>
<dbReference type="SUPFAM" id="SSF51735">
    <property type="entry name" value="NAD(P)-binding Rossmann-fold domains"/>
    <property type="match status" value="1"/>
</dbReference>
<dbReference type="InterPro" id="IPR036291">
    <property type="entry name" value="NAD(P)-bd_dom_sf"/>
</dbReference>
<dbReference type="InterPro" id="IPR013154">
    <property type="entry name" value="ADH-like_N"/>
</dbReference>
<dbReference type="InterPro" id="IPR020843">
    <property type="entry name" value="ER"/>
</dbReference>